<accession>A0ABP0S2D6</accession>
<feature type="region of interest" description="Disordered" evidence="1">
    <location>
        <begin position="112"/>
        <end position="137"/>
    </location>
</feature>
<keyword evidence="3" id="KW-1185">Reference proteome</keyword>
<comment type="caution">
    <text evidence="2">The sequence shown here is derived from an EMBL/GenBank/DDBJ whole genome shotgun (WGS) entry which is preliminary data.</text>
</comment>
<dbReference type="EMBL" id="CAXAMN010026903">
    <property type="protein sequence ID" value="CAK9106501.1"/>
    <property type="molecule type" value="Genomic_DNA"/>
</dbReference>
<gene>
    <name evidence="2" type="ORF">CCMP2556_LOCUS49770</name>
</gene>
<protein>
    <submittedName>
        <fullName evidence="2">Uncharacterized protein</fullName>
    </submittedName>
</protein>
<reference evidence="2 3" key="1">
    <citation type="submission" date="2024-02" db="EMBL/GenBank/DDBJ databases">
        <authorList>
            <person name="Chen Y."/>
            <person name="Shah S."/>
            <person name="Dougan E. K."/>
            <person name="Thang M."/>
            <person name="Chan C."/>
        </authorList>
    </citation>
    <scope>NUCLEOTIDE SEQUENCE [LARGE SCALE GENOMIC DNA]</scope>
</reference>
<evidence type="ECO:0000256" key="1">
    <source>
        <dbReference type="SAM" id="MobiDB-lite"/>
    </source>
</evidence>
<evidence type="ECO:0000313" key="3">
    <source>
        <dbReference type="Proteomes" id="UP001642484"/>
    </source>
</evidence>
<dbReference type="Proteomes" id="UP001642484">
    <property type="component" value="Unassembled WGS sequence"/>
</dbReference>
<sequence length="152" mass="16369">VTGDRSRVAENLGEVAAAAALEVIRCQDSKGSGSRVSVRSLPNLHAQEAHLTQVEATASKQSPTEARKAAEATAEAKAMLKSSEAEHCLLPKPSPSSPAVRCVRTAAGKCRRHRDGGKKLQLPGRPKAKELPWGTRESQVAHWLDNIRPRRP</sequence>
<evidence type="ECO:0000313" key="2">
    <source>
        <dbReference type="EMBL" id="CAK9106501.1"/>
    </source>
</evidence>
<organism evidence="2 3">
    <name type="scientific">Durusdinium trenchii</name>
    <dbReference type="NCBI Taxonomy" id="1381693"/>
    <lineage>
        <taxon>Eukaryota</taxon>
        <taxon>Sar</taxon>
        <taxon>Alveolata</taxon>
        <taxon>Dinophyceae</taxon>
        <taxon>Suessiales</taxon>
        <taxon>Symbiodiniaceae</taxon>
        <taxon>Durusdinium</taxon>
    </lineage>
</organism>
<proteinExistence type="predicted"/>
<feature type="non-terminal residue" evidence="2">
    <location>
        <position position="1"/>
    </location>
</feature>
<name>A0ABP0S2D6_9DINO</name>